<proteinExistence type="predicted"/>
<keyword evidence="3" id="KW-0175">Coiled coil</keyword>
<dbReference type="PANTHER" id="PTHR45138">
    <property type="entry name" value="REGULATORY COMPONENTS OF SENSORY TRANSDUCTION SYSTEM"/>
    <property type="match status" value="1"/>
</dbReference>
<protein>
    <recommendedName>
        <fullName evidence="1">diguanylate cyclase</fullName>
        <ecNumber evidence="1">2.7.7.65</ecNumber>
    </recommendedName>
</protein>
<gene>
    <name evidence="5" type="ORF">HLB44_18225</name>
</gene>
<dbReference type="InterPro" id="IPR050469">
    <property type="entry name" value="Diguanylate_Cyclase"/>
</dbReference>
<comment type="caution">
    <text evidence="5">The sequence shown here is derived from an EMBL/GenBank/DDBJ whole genome shotgun (WGS) entry which is preliminary data.</text>
</comment>
<dbReference type="PROSITE" id="PS50887">
    <property type="entry name" value="GGDEF"/>
    <property type="match status" value="1"/>
</dbReference>
<evidence type="ECO:0000256" key="1">
    <source>
        <dbReference type="ARBA" id="ARBA00012528"/>
    </source>
</evidence>
<evidence type="ECO:0000256" key="2">
    <source>
        <dbReference type="ARBA" id="ARBA00034247"/>
    </source>
</evidence>
<dbReference type="InterPro" id="IPR011990">
    <property type="entry name" value="TPR-like_helical_dom_sf"/>
</dbReference>
<sequence length="556" mass="60415">MARNRDLHPAEALLQLALDAVRRGNHRDGLQRCEEVLVLLPPGDDAGRALATRLLALNQWRLGKPEAAVHTSNRALALYRALGDAAGEGEALVSLCMAFVALGLYRDALDTAVRALAAARESGDRRIESWALNRIGVAYEALEDPELAARYLHEALALARSHGGEEEQFAAMCNLSSNALVAADCHLRAGNVDAARAASTAARSHATEALALARRSGNTHREVVALGNLAEALTHDDDIEAATALLTEYHQLAELHGYRPFELTARYDLACLLQRGGQHVEAVEKLVALLLALPAEGNTDMRRKVEHALYASNKALGRPAEALQHHEQHARLEREHLVQRADAQARVLLERLEYEKAKRELALARDDAQAQRARAIELEGEQHRLRAQAEAMARAALEDPLTGLHNRRIIEEMLPALLRAAGSAGTPLALVMLDVDHFKRINDEHGHAVGDRVLAALAQLLRQHTRSSDLLARVGGEEFLLVLPGATIEQGADKCELLREAVECHRWDDAKPGLALTISLGLAALRPDDDSGPLMARADAALYAAKRGGRNRVMAG</sequence>
<organism evidence="5 6">
    <name type="scientific">Pseudaquabacterium terrae</name>
    <dbReference type="NCBI Taxonomy" id="2732868"/>
    <lineage>
        <taxon>Bacteria</taxon>
        <taxon>Pseudomonadati</taxon>
        <taxon>Pseudomonadota</taxon>
        <taxon>Betaproteobacteria</taxon>
        <taxon>Burkholderiales</taxon>
        <taxon>Sphaerotilaceae</taxon>
        <taxon>Pseudaquabacterium</taxon>
    </lineage>
</organism>
<dbReference type="SUPFAM" id="SSF55073">
    <property type="entry name" value="Nucleotide cyclase"/>
    <property type="match status" value="1"/>
</dbReference>
<accession>A0ABX2EK65</accession>
<dbReference type="InterPro" id="IPR000160">
    <property type="entry name" value="GGDEF_dom"/>
</dbReference>
<dbReference type="Pfam" id="PF13424">
    <property type="entry name" value="TPR_12"/>
    <property type="match status" value="1"/>
</dbReference>
<reference evidence="5 6" key="1">
    <citation type="submission" date="2020-05" db="EMBL/GenBank/DDBJ databases">
        <title>Aquincola sp. isolate from soil.</title>
        <authorList>
            <person name="Han J."/>
            <person name="Kim D.-U."/>
        </authorList>
    </citation>
    <scope>NUCLEOTIDE SEQUENCE [LARGE SCALE GENOMIC DNA]</scope>
    <source>
        <strain evidence="5 6">S2</strain>
    </source>
</reference>
<dbReference type="InterPro" id="IPR043128">
    <property type="entry name" value="Rev_trsase/Diguanyl_cyclase"/>
</dbReference>
<keyword evidence="6" id="KW-1185">Reference proteome</keyword>
<feature type="coiled-coil region" evidence="3">
    <location>
        <begin position="340"/>
        <end position="381"/>
    </location>
</feature>
<evidence type="ECO:0000313" key="5">
    <source>
        <dbReference type="EMBL" id="NRF68934.1"/>
    </source>
</evidence>
<dbReference type="CDD" id="cd01949">
    <property type="entry name" value="GGDEF"/>
    <property type="match status" value="1"/>
</dbReference>
<name>A0ABX2EK65_9BURK</name>
<dbReference type="EC" id="2.7.7.65" evidence="1"/>
<evidence type="ECO:0000256" key="3">
    <source>
        <dbReference type="SAM" id="Coils"/>
    </source>
</evidence>
<evidence type="ECO:0000313" key="6">
    <source>
        <dbReference type="Proteomes" id="UP000737171"/>
    </source>
</evidence>
<dbReference type="SMART" id="SM00028">
    <property type="entry name" value="TPR"/>
    <property type="match status" value="5"/>
</dbReference>
<dbReference type="NCBIfam" id="TIGR00254">
    <property type="entry name" value="GGDEF"/>
    <property type="match status" value="1"/>
</dbReference>
<dbReference type="Pfam" id="PF00990">
    <property type="entry name" value="GGDEF"/>
    <property type="match status" value="1"/>
</dbReference>
<feature type="domain" description="GGDEF" evidence="4">
    <location>
        <begin position="426"/>
        <end position="556"/>
    </location>
</feature>
<dbReference type="Gene3D" id="3.30.70.270">
    <property type="match status" value="1"/>
</dbReference>
<dbReference type="EMBL" id="JABRWJ010000005">
    <property type="protein sequence ID" value="NRF68934.1"/>
    <property type="molecule type" value="Genomic_DNA"/>
</dbReference>
<dbReference type="Gene3D" id="1.25.40.10">
    <property type="entry name" value="Tetratricopeptide repeat domain"/>
    <property type="match status" value="2"/>
</dbReference>
<comment type="catalytic activity">
    <reaction evidence="2">
        <text>2 GTP = 3',3'-c-di-GMP + 2 diphosphate</text>
        <dbReference type="Rhea" id="RHEA:24898"/>
        <dbReference type="ChEBI" id="CHEBI:33019"/>
        <dbReference type="ChEBI" id="CHEBI:37565"/>
        <dbReference type="ChEBI" id="CHEBI:58805"/>
        <dbReference type="EC" id="2.7.7.65"/>
    </reaction>
</comment>
<dbReference type="SUPFAM" id="SSF48452">
    <property type="entry name" value="TPR-like"/>
    <property type="match status" value="2"/>
</dbReference>
<dbReference type="InterPro" id="IPR019734">
    <property type="entry name" value="TPR_rpt"/>
</dbReference>
<dbReference type="InterPro" id="IPR029787">
    <property type="entry name" value="Nucleotide_cyclase"/>
</dbReference>
<dbReference type="Proteomes" id="UP000737171">
    <property type="component" value="Unassembled WGS sequence"/>
</dbReference>
<dbReference type="SMART" id="SM00267">
    <property type="entry name" value="GGDEF"/>
    <property type="match status" value="1"/>
</dbReference>
<dbReference type="PANTHER" id="PTHR45138:SF9">
    <property type="entry name" value="DIGUANYLATE CYCLASE DGCM-RELATED"/>
    <property type="match status" value="1"/>
</dbReference>
<evidence type="ECO:0000259" key="4">
    <source>
        <dbReference type="PROSITE" id="PS50887"/>
    </source>
</evidence>
<dbReference type="RefSeq" id="WP_173125120.1">
    <property type="nucleotide sequence ID" value="NZ_JABRWJ010000005.1"/>
</dbReference>